<gene>
    <name evidence="1" type="ORF">FB474_2315</name>
</gene>
<proteinExistence type="predicted"/>
<organism evidence="1 2">
    <name type="scientific">Oryzihumus leptocrescens</name>
    <dbReference type="NCBI Taxonomy" id="297536"/>
    <lineage>
        <taxon>Bacteria</taxon>
        <taxon>Bacillati</taxon>
        <taxon>Actinomycetota</taxon>
        <taxon>Actinomycetes</taxon>
        <taxon>Micrococcales</taxon>
        <taxon>Intrasporangiaceae</taxon>
        <taxon>Oryzihumus</taxon>
    </lineage>
</organism>
<reference evidence="1 2" key="1">
    <citation type="submission" date="2019-06" db="EMBL/GenBank/DDBJ databases">
        <title>Sequencing the genomes of 1000 actinobacteria strains.</title>
        <authorList>
            <person name="Klenk H.-P."/>
        </authorList>
    </citation>
    <scope>NUCLEOTIDE SEQUENCE [LARGE SCALE GENOMIC DNA]</scope>
    <source>
        <strain evidence="1 2">DSM 18082</strain>
    </source>
</reference>
<keyword evidence="2" id="KW-1185">Reference proteome</keyword>
<dbReference type="OrthoDB" id="3268642at2"/>
<dbReference type="InterPro" id="IPR041025">
    <property type="entry name" value="HNH_repeat"/>
</dbReference>
<dbReference type="Proteomes" id="UP000319514">
    <property type="component" value="Unassembled WGS sequence"/>
</dbReference>
<dbReference type="EMBL" id="VFOQ01000001">
    <property type="protein sequence ID" value="TQL60915.1"/>
    <property type="molecule type" value="Genomic_DNA"/>
</dbReference>
<evidence type="ECO:0000313" key="1">
    <source>
        <dbReference type="EMBL" id="TQL60915.1"/>
    </source>
</evidence>
<dbReference type="AlphaFoldDB" id="A0A542ZKN6"/>
<protein>
    <submittedName>
        <fullName evidence="1">Uncharacterized protein</fullName>
    </submittedName>
</protein>
<evidence type="ECO:0000313" key="2">
    <source>
        <dbReference type="Proteomes" id="UP000319514"/>
    </source>
</evidence>
<dbReference type="Pfam" id="PF18780">
    <property type="entry name" value="HNH_repeat"/>
    <property type="match status" value="1"/>
</dbReference>
<comment type="caution">
    <text evidence="1">The sequence shown here is derived from an EMBL/GenBank/DDBJ whole genome shotgun (WGS) entry which is preliminary data.</text>
</comment>
<sequence length="148" mass="15677">MTEGTDEGAGRHREMADGQVLDALRRAAADVGAPISAERYEHVWRDYDGVSSARLIQRFGSWNAACTAAGLPTNAGRTAYRRGWSDEQLVAAVADYLRSDGASGSYAGYDEWARATADAPSANTVRNNLNGWANAKAGAQALIARDGG</sequence>
<dbReference type="RefSeq" id="WP_141788755.1">
    <property type="nucleotide sequence ID" value="NZ_BAAAKX010000007.1"/>
</dbReference>
<accession>A0A542ZKN6</accession>
<name>A0A542ZKN6_9MICO</name>